<dbReference type="Pfam" id="PF12253">
    <property type="entry name" value="CAF1A_dimeriz"/>
    <property type="match status" value="1"/>
</dbReference>
<evidence type="ECO:0000259" key="9">
    <source>
        <dbReference type="Pfam" id="PF12253"/>
    </source>
</evidence>
<dbReference type="eggNOG" id="KOG4364">
    <property type="taxonomic scope" value="Eukaryota"/>
</dbReference>
<dbReference type="GO" id="GO:0006281">
    <property type="term" value="P:DNA repair"/>
    <property type="evidence" value="ECO:0007669"/>
    <property type="project" value="UniProtKB-KW"/>
</dbReference>
<feature type="domain" description="Chromatin assembly factor 1 subunit p150 C-terminal" evidence="10">
    <location>
        <begin position="848"/>
        <end position="1000"/>
    </location>
</feature>
<dbReference type="AlphaFoldDB" id="B4M1K7"/>
<feature type="compositionally biased region" description="Low complexity" evidence="7">
    <location>
        <begin position="244"/>
        <end position="254"/>
    </location>
</feature>
<feature type="compositionally biased region" description="Basic and acidic residues" evidence="7">
    <location>
        <begin position="1008"/>
        <end position="1018"/>
    </location>
</feature>
<feature type="region of interest" description="Disordered" evidence="7">
    <location>
        <begin position="270"/>
        <end position="561"/>
    </location>
</feature>
<comment type="subcellular location">
    <subcellularLocation>
        <location evidence="1">Nucleus</location>
    </subcellularLocation>
</comment>
<feature type="compositionally biased region" description="Low complexity" evidence="7">
    <location>
        <begin position="53"/>
        <end position="75"/>
    </location>
</feature>
<sequence>MPAGIVKTPNTTRANDANATKSADRSGNDNGSSGKKFVQTRLPFKLITPVAKAAAAAAASPTPTATTSPTASASSVVEEEQLEREPRKRKLSYGCGEEPVAEQLRRSNSKENLGELGVSGITSSKKPKTTEAMSEEVIELDDDDDVDDDDAVDVDVDVDGDVKDPAADNHVKEKKVKEKSAESASHPAPIQIKLPLSNKRGKRRKSLRKAEKSVKAPPAAEPSDSSDDIEVIANSLNPQKRPKVSVAKSKASPKITAKIKTPVQTKLNVEAKSNGKAKTIVKTDLESKPNVPAKADVKSTSGTESKAKDESKSDKESNKDVDSEVMLLDSSDNDLKPEENAVAEQSSTDLDMDVDTDTLNKTSPEKEREEEGEEEEEEEVHKSAGSSASAAALVPKKPEKLQNLTPKQQKLMEQRRKAREEKERKLQEERRLKLLEKEQREQQKKAARDVKEELRRKEREDKEELKRKEREEKERKRQVEHEEKRKRNEAKEEVQRKKDEERRRKEQEKEEAEEKKKRAAASFTKFFVPKQPKQSNGGSLDHEQNSCDSGPSHSSSQQLAFRPFQVKDDMILAPVIRATLGADTRQQLDSLFLVPDDQDEEEKEELNNSIGRVKRPTRAQLYLSELSLGKHKPLASKRDARLQRSAKDEEDDDDVQVIDDLANAGTPIVEERPKQLPWTRAKYLHFADNRRPPYYGTWRKRSQVISARRPLGQDKNHFDYEVDSDCEWEEEEPGESLSASEDEKERESEEESEEEYNEWFVPHGHLSDEELQNDGELEDGNTREAQKAKLQVLQQEFAQEMKKQTKKIKPRLLGPVWLDESGNKSQLCPAVFIQTIDMYGCWQLQPLTLEPPPESVGEEEPPEEVKAKPSTMQLDEQLLQQLVRLIHGNSNAKAFLISEYLEYLKTQIPQESQTLLPPKTLLREKFDELASWKPVELGTGTEAKRSKKPKKRLCWVVNAEMLHKFNLDKLTLQNQWSYTLTPKISKTDTSLREATPPADAAEACSTPKSDDNKREESAPRTSITGASTGTAATAGTASPAATTKKRGTLLMSVPRDQQFHAPTKNALISQYLRKHNETTSRKNPSPAPMTDDVVLLSD</sequence>
<dbReference type="GO" id="GO:0006334">
    <property type="term" value="P:nucleosome assembly"/>
    <property type="evidence" value="ECO:0007669"/>
    <property type="project" value="TreeGrafter"/>
</dbReference>
<feature type="compositionally biased region" description="Acidic residues" evidence="7">
    <location>
        <begin position="724"/>
        <end position="740"/>
    </location>
</feature>
<feature type="domain" description="Chromatin assembly factor 1 p150 subunit acidic region" evidence="8">
    <location>
        <begin position="415"/>
        <end position="570"/>
    </location>
</feature>
<evidence type="ECO:0000259" key="10">
    <source>
        <dbReference type="Pfam" id="PF15539"/>
    </source>
</evidence>
<keyword evidence="4" id="KW-0143">Chaperone</keyword>
<feature type="compositionally biased region" description="Basic and acidic residues" evidence="7">
    <location>
        <begin position="103"/>
        <end position="113"/>
    </location>
</feature>
<feature type="region of interest" description="Disordered" evidence="7">
    <location>
        <begin position="1"/>
        <end position="254"/>
    </location>
</feature>
<feature type="region of interest" description="Disordered" evidence="7">
    <location>
        <begin position="1070"/>
        <end position="1098"/>
    </location>
</feature>
<dbReference type="STRING" id="7244.B4M1K7"/>
<dbReference type="KEGG" id="dvi:6631641"/>
<keyword evidence="6" id="KW-0539">Nucleus</keyword>
<feature type="region of interest" description="Disordered" evidence="7">
    <location>
        <begin position="633"/>
        <end position="657"/>
    </location>
</feature>
<accession>B4M1K7</accession>
<feature type="compositionally biased region" description="Acidic residues" evidence="7">
    <location>
        <begin position="133"/>
        <end position="159"/>
    </location>
</feature>
<evidence type="ECO:0000259" key="8">
    <source>
        <dbReference type="Pfam" id="PF11600"/>
    </source>
</evidence>
<evidence type="ECO:0000256" key="3">
    <source>
        <dbReference type="ARBA" id="ARBA00022763"/>
    </source>
</evidence>
<feature type="region of interest" description="Disordered" evidence="7">
    <location>
        <begin position="987"/>
        <end position="1043"/>
    </location>
</feature>
<feature type="compositionally biased region" description="Acidic residues" evidence="7">
    <location>
        <begin position="648"/>
        <end position="657"/>
    </location>
</feature>
<dbReference type="InterPro" id="IPR022043">
    <property type="entry name" value="CAF1A_DD"/>
</dbReference>
<keyword evidence="5" id="KW-0234">DNA repair</keyword>
<evidence type="ECO:0000256" key="6">
    <source>
        <dbReference type="ARBA" id="ARBA00023242"/>
    </source>
</evidence>
<dbReference type="InParanoid" id="B4M1K7"/>
<reference evidence="11 12" key="1">
    <citation type="journal article" date="2007" name="Nature">
        <title>Evolution of genes and genomes on the Drosophila phylogeny.</title>
        <authorList>
            <consortium name="Drosophila 12 Genomes Consortium"/>
            <person name="Clark A.G."/>
            <person name="Eisen M.B."/>
            <person name="Smith D.R."/>
            <person name="Bergman C.M."/>
            <person name="Oliver B."/>
            <person name="Markow T.A."/>
            <person name="Kaufman T.C."/>
            <person name="Kellis M."/>
            <person name="Gelbart W."/>
            <person name="Iyer V.N."/>
            <person name="Pollard D.A."/>
            <person name="Sackton T.B."/>
            <person name="Larracuente A.M."/>
            <person name="Singh N.D."/>
            <person name="Abad J.P."/>
            <person name="Abt D.N."/>
            <person name="Adryan B."/>
            <person name="Aguade M."/>
            <person name="Akashi H."/>
            <person name="Anderson W.W."/>
            <person name="Aquadro C.F."/>
            <person name="Ardell D.H."/>
            <person name="Arguello R."/>
            <person name="Artieri C.G."/>
            <person name="Barbash D.A."/>
            <person name="Barker D."/>
            <person name="Barsanti P."/>
            <person name="Batterham P."/>
            <person name="Batzoglou S."/>
            <person name="Begun D."/>
            <person name="Bhutkar A."/>
            <person name="Blanco E."/>
            <person name="Bosak S.A."/>
            <person name="Bradley R.K."/>
            <person name="Brand A.D."/>
            <person name="Brent M.R."/>
            <person name="Brooks A.N."/>
            <person name="Brown R.H."/>
            <person name="Butlin R.K."/>
            <person name="Caggese C."/>
            <person name="Calvi B.R."/>
            <person name="Bernardo de Carvalho A."/>
            <person name="Caspi A."/>
            <person name="Castrezana S."/>
            <person name="Celniker S.E."/>
            <person name="Chang J.L."/>
            <person name="Chapple C."/>
            <person name="Chatterji S."/>
            <person name="Chinwalla A."/>
            <person name="Civetta A."/>
            <person name="Clifton S.W."/>
            <person name="Comeron J.M."/>
            <person name="Costello J.C."/>
            <person name="Coyne J.A."/>
            <person name="Daub J."/>
            <person name="David R.G."/>
            <person name="Delcher A.L."/>
            <person name="Delehaunty K."/>
            <person name="Do C.B."/>
            <person name="Ebling H."/>
            <person name="Edwards K."/>
            <person name="Eickbush T."/>
            <person name="Evans J.D."/>
            <person name="Filipski A."/>
            <person name="Findeiss S."/>
            <person name="Freyhult E."/>
            <person name="Fulton L."/>
            <person name="Fulton R."/>
            <person name="Garcia A.C."/>
            <person name="Gardiner A."/>
            <person name="Garfield D.A."/>
            <person name="Garvin B.E."/>
            <person name="Gibson G."/>
            <person name="Gilbert D."/>
            <person name="Gnerre S."/>
            <person name="Godfrey J."/>
            <person name="Good R."/>
            <person name="Gotea V."/>
            <person name="Gravely B."/>
            <person name="Greenberg A.J."/>
            <person name="Griffiths-Jones S."/>
            <person name="Gross S."/>
            <person name="Guigo R."/>
            <person name="Gustafson E.A."/>
            <person name="Haerty W."/>
            <person name="Hahn M.W."/>
            <person name="Halligan D.L."/>
            <person name="Halpern A.L."/>
            <person name="Halter G.M."/>
            <person name="Han M.V."/>
            <person name="Heger A."/>
            <person name="Hillier L."/>
            <person name="Hinrichs A.S."/>
            <person name="Holmes I."/>
            <person name="Hoskins R.A."/>
            <person name="Hubisz M.J."/>
            <person name="Hultmark D."/>
            <person name="Huntley M.A."/>
            <person name="Jaffe D.B."/>
            <person name="Jagadeeshan S."/>
            <person name="Jeck W.R."/>
            <person name="Johnson J."/>
            <person name="Jones C.D."/>
            <person name="Jordan W.C."/>
            <person name="Karpen G.H."/>
            <person name="Kataoka E."/>
            <person name="Keightley P.D."/>
            <person name="Kheradpour P."/>
            <person name="Kirkness E.F."/>
            <person name="Koerich L.B."/>
            <person name="Kristiansen K."/>
            <person name="Kudrna D."/>
            <person name="Kulathinal R.J."/>
            <person name="Kumar S."/>
            <person name="Kwok R."/>
            <person name="Lander E."/>
            <person name="Langley C.H."/>
            <person name="Lapoint R."/>
            <person name="Lazzaro B.P."/>
            <person name="Lee S.J."/>
            <person name="Levesque L."/>
            <person name="Li R."/>
            <person name="Lin C.F."/>
            <person name="Lin M.F."/>
            <person name="Lindblad-Toh K."/>
            <person name="Llopart A."/>
            <person name="Long M."/>
            <person name="Low L."/>
            <person name="Lozovsky E."/>
            <person name="Lu J."/>
            <person name="Luo M."/>
            <person name="Machado C.A."/>
            <person name="Makalowski W."/>
            <person name="Marzo M."/>
            <person name="Matsuda M."/>
            <person name="Matzkin L."/>
            <person name="McAllister B."/>
            <person name="McBride C.S."/>
            <person name="McKernan B."/>
            <person name="McKernan K."/>
            <person name="Mendez-Lago M."/>
            <person name="Minx P."/>
            <person name="Mollenhauer M.U."/>
            <person name="Montooth K."/>
            <person name="Mount S.M."/>
            <person name="Mu X."/>
            <person name="Myers E."/>
            <person name="Negre B."/>
            <person name="Newfeld S."/>
            <person name="Nielsen R."/>
            <person name="Noor M.A."/>
            <person name="O'Grady P."/>
            <person name="Pachter L."/>
            <person name="Papaceit M."/>
            <person name="Parisi M.J."/>
            <person name="Parisi M."/>
            <person name="Parts L."/>
            <person name="Pedersen J.S."/>
            <person name="Pesole G."/>
            <person name="Phillippy A.M."/>
            <person name="Ponting C.P."/>
            <person name="Pop M."/>
            <person name="Porcelli D."/>
            <person name="Powell J.R."/>
            <person name="Prohaska S."/>
            <person name="Pruitt K."/>
            <person name="Puig M."/>
            <person name="Quesneville H."/>
            <person name="Ram K.R."/>
            <person name="Rand D."/>
            <person name="Rasmussen M.D."/>
            <person name="Reed L.K."/>
            <person name="Reenan R."/>
            <person name="Reily A."/>
            <person name="Remington K.A."/>
            <person name="Rieger T.T."/>
            <person name="Ritchie M.G."/>
            <person name="Robin C."/>
            <person name="Rogers Y.H."/>
            <person name="Rohde C."/>
            <person name="Rozas J."/>
            <person name="Rubenfield M.J."/>
            <person name="Ruiz A."/>
            <person name="Russo S."/>
            <person name="Salzberg S.L."/>
            <person name="Sanchez-Gracia A."/>
            <person name="Saranga D.J."/>
            <person name="Sato H."/>
            <person name="Schaeffer S.W."/>
            <person name="Schatz M.C."/>
            <person name="Schlenke T."/>
            <person name="Schwartz R."/>
            <person name="Segarra C."/>
            <person name="Singh R.S."/>
            <person name="Sirot L."/>
            <person name="Sirota M."/>
            <person name="Sisneros N.B."/>
            <person name="Smith C.D."/>
            <person name="Smith T.F."/>
            <person name="Spieth J."/>
            <person name="Stage D.E."/>
            <person name="Stark A."/>
            <person name="Stephan W."/>
            <person name="Strausberg R.L."/>
            <person name="Strempel S."/>
            <person name="Sturgill D."/>
            <person name="Sutton G."/>
            <person name="Sutton G.G."/>
            <person name="Tao W."/>
            <person name="Teichmann S."/>
            <person name="Tobari Y.N."/>
            <person name="Tomimura Y."/>
            <person name="Tsolas J.M."/>
            <person name="Valente V.L."/>
            <person name="Venter E."/>
            <person name="Venter J.C."/>
            <person name="Vicario S."/>
            <person name="Vieira F.G."/>
            <person name="Vilella A.J."/>
            <person name="Villasante A."/>
            <person name="Walenz B."/>
            <person name="Wang J."/>
            <person name="Wasserman M."/>
            <person name="Watts T."/>
            <person name="Wilson D."/>
            <person name="Wilson R.K."/>
            <person name="Wing R.A."/>
            <person name="Wolfner M.F."/>
            <person name="Wong A."/>
            <person name="Wong G.K."/>
            <person name="Wu C.I."/>
            <person name="Wu G."/>
            <person name="Yamamoto D."/>
            <person name="Yang H.P."/>
            <person name="Yang S.P."/>
            <person name="Yorke J.A."/>
            <person name="Yoshida K."/>
            <person name="Zdobnov E."/>
            <person name="Zhang P."/>
            <person name="Zhang Y."/>
            <person name="Zimin A.V."/>
            <person name="Baldwin J."/>
            <person name="Abdouelleil A."/>
            <person name="Abdulkadir J."/>
            <person name="Abebe A."/>
            <person name="Abera B."/>
            <person name="Abreu J."/>
            <person name="Acer S.C."/>
            <person name="Aftuck L."/>
            <person name="Alexander A."/>
            <person name="An P."/>
            <person name="Anderson E."/>
            <person name="Anderson S."/>
            <person name="Arachi H."/>
            <person name="Azer M."/>
            <person name="Bachantsang P."/>
            <person name="Barry A."/>
            <person name="Bayul T."/>
            <person name="Berlin A."/>
            <person name="Bessette D."/>
            <person name="Bloom T."/>
            <person name="Blye J."/>
            <person name="Boguslavskiy L."/>
            <person name="Bonnet C."/>
            <person name="Boukhgalter B."/>
            <person name="Bourzgui I."/>
            <person name="Brown A."/>
            <person name="Cahill P."/>
            <person name="Channer S."/>
            <person name="Cheshatsang Y."/>
            <person name="Chuda L."/>
            <person name="Citroen M."/>
            <person name="Collymore A."/>
            <person name="Cooke P."/>
            <person name="Costello M."/>
            <person name="D'Aco K."/>
            <person name="Daza R."/>
            <person name="De Haan G."/>
            <person name="DeGray S."/>
            <person name="DeMaso C."/>
            <person name="Dhargay N."/>
            <person name="Dooley K."/>
            <person name="Dooley E."/>
            <person name="Doricent M."/>
            <person name="Dorje P."/>
            <person name="Dorjee K."/>
            <person name="Dupes A."/>
            <person name="Elong R."/>
            <person name="Falk J."/>
            <person name="Farina A."/>
            <person name="Faro S."/>
            <person name="Ferguson D."/>
            <person name="Fisher S."/>
            <person name="Foley C.D."/>
            <person name="Franke A."/>
            <person name="Friedrich D."/>
            <person name="Gadbois L."/>
            <person name="Gearin G."/>
            <person name="Gearin C.R."/>
            <person name="Giannoukos G."/>
            <person name="Goode T."/>
            <person name="Graham J."/>
            <person name="Grandbois E."/>
            <person name="Grewal S."/>
            <person name="Gyaltsen K."/>
            <person name="Hafez N."/>
            <person name="Hagos B."/>
            <person name="Hall J."/>
            <person name="Henson C."/>
            <person name="Hollinger A."/>
            <person name="Honan T."/>
            <person name="Huard M.D."/>
            <person name="Hughes L."/>
            <person name="Hurhula B."/>
            <person name="Husby M.E."/>
            <person name="Kamat A."/>
            <person name="Kanga B."/>
            <person name="Kashin S."/>
            <person name="Khazanovich D."/>
            <person name="Kisner P."/>
            <person name="Lance K."/>
            <person name="Lara M."/>
            <person name="Lee W."/>
            <person name="Lennon N."/>
            <person name="Letendre F."/>
            <person name="LeVine R."/>
            <person name="Lipovsky A."/>
            <person name="Liu X."/>
            <person name="Liu J."/>
            <person name="Liu S."/>
            <person name="Lokyitsang T."/>
            <person name="Lokyitsang Y."/>
            <person name="Lubonja R."/>
            <person name="Lui A."/>
            <person name="MacDonald P."/>
            <person name="Magnisalis V."/>
            <person name="Maru K."/>
            <person name="Matthews C."/>
            <person name="McCusker W."/>
            <person name="McDonough S."/>
            <person name="Mehta T."/>
            <person name="Meldrim J."/>
            <person name="Meneus L."/>
            <person name="Mihai O."/>
            <person name="Mihalev A."/>
            <person name="Mihova T."/>
            <person name="Mittelman R."/>
            <person name="Mlenga V."/>
            <person name="Montmayeur A."/>
            <person name="Mulrain L."/>
            <person name="Navidi A."/>
            <person name="Naylor J."/>
            <person name="Negash T."/>
            <person name="Nguyen T."/>
            <person name="Nguyen N."/>
            <person name="Nicol R."/>
            <person name="Norbu C."/>
            <person name="Norbu N."/>
            <person name="Novod N."/>
            <person name="O'Neill B."/>
            <person name="Osman S."/>
            <person name="Markiewicz E."/>
            <person name="Oyono O.L."/>
            <person name="Patti C."/>
            <person name="Phunkhang P."/>
            <person name="Pierre F."/>
            <person name="Priest M."/>
            <person name="Raghuraman S."/>
            <person name="Rege F."/>
            <person name="Reyes R."/>
            <person name="Rise C."/>
            <person name="Rogov P."/>
            <person name="Ross K."/>
            <person name="Ryan E."/>
            <person name="Settipalli S."/>
            <person name="Shea T."/>
            <person name="Sherpa N."/>
            <person name="Shi L."/>
            <person name="Shih D."/>
            <person name="Sparrow T."/>
            <person name="Spaulding J."/>
            <person name="Stalker J."/>
            <person name="Stange-Thomann N."/>
            <person name="Stavropoulos S."/>
            <person name="Stone C."/>
            <person name="Strader C."/>
            <person name="Tesfaye S."/>
            <person name="Thomson T."/>
            <person name="Thoulutsang Y."/>
            <person name="Thoulutsang D."/>
            <person name="Topham K."/>
            <person name="Topping I."/>
            <person name="Tsamla T."/>
            <person name="Vassiliev H."/>
            <person name="Vo A."/>
            <person name="Wangchuk T."/>
            <person name="Wangdi T."/>
            <person name="Weiand M."/>
            <person name="Wilkinson J."/>
            <person name="Wilson A."/>
            <person name="Yadav S."/>
            <person name="Young G."/>
            <person name="Yu Q."/>
            <person name="Zembek L."/>
            <person name="Zhong D."/>
            <person name="Zimmer A."/>
            <person name="Zwirko Z."/>
            <person name="Jaffe D.B."/>
            <person name="Alvarez P."/>
            <person name="Brockman W."/>
            <person name="Butler J."/>
            <person name="Chin C."/>
            <person name="Gnerre S."/>
            <person name="Grabherr M."/>
            <person name="Kleber M."/>
            <person name="Mauceli E."/>
            <person name="MacCallum I."/>
        </authorList>
    </citation>
    <scope>NUCLEOTIDE SEQUENCE [LARGE SCALE GENOMIC DNA]</scope>
    <source>
        <strain evidence="12">Tucson 15010-1051.87</strain>
    </source>
</reference>
<proteinExistence type="predicted"/>
<evidence type="ECO:0000256" key="2">
    <source>
        <dbReference type="ARBA" id="ARBA00022705"/>
    </source>
</evidence>
<dbReference type="Pfam" id="PF11600">
    <property type="entry name" value="CAF1A_acidic"/>
    <property type="match status" value="1"/>
</dbReference>
<dbReference type="Pfam" id="PF15539">
    <property type="entry name" value="CAF1-p150_C2"/>
    <property type="match status" value="1"/>
</dbReference>
<feature type="region of interest" description="Disordered" evidence="7">
    <location>
        <begin position="851"/>
        <end position="870"/>
    </location>
</feature>
<feature type="compositionally biased region" description="Polar residues" evidence="7">
    <location>
        <begin position="546"/>
        <end position="559"/>
    </location>
</feature>
<feature type="region of interest" description="Disordered" evidence="7">
    <location>
        <begin position="592"/>
        <end position="612"/>
    </location>
</feature>
<dbReference type="InterPro" id="IPR029105">
    <property type="entry name" value="CAF1-p150_C2"/>
</dbReference>
<dbReference type="OrthoDB" id="79480at2759"/>
<evidence type="ECO:0000256" key="1">
    <source>
        <dbReference type="ARBA" id="ARBA00004123"/>
    </source>
</evidence>
<dbReference type="GO" id="GO:0006260">
    <property type="term" value="P:DNA replication"/>
    <property type="evidence" value="ECO:0007669"/>
    <property type="project" value="UniProtKB-KW"/>
</dbReference>
<evidence type="ECO:0000256" key="5">
    <source>
        <dbReference type="ARBA" id="ARBA00023204"/>
    </source>
</evidence>
<evidence type="ECO:0000256" key="4">
    <source>
        <dbReference type="ARBA" id="ARBA00023186"/>
    </source>
</evidence>
<dbReference type="EMBL" id="CH940651">
    <property type="protein sequence ID" value="EDW65561.1"/>
    <property type="molecule type" value="Genomic_DNA"/>
</dbReference>
<dbReference type="FunCoup" id="B4M1K7">
    <property type="interactions" value="204"/>
</dbReference>
<organism evidence="11 12">
    <name type="scientific">Drosophila virilis</name>
    <name type="common">Fruit fly</name>
    <dbReference type="NCBI Taxonomy" id="7244"/>
    <lineage>
        <taxon>Eukaryota</taxon>
        <taxon>Metazoa</taxon>
        <taxon>Ecdysozoa</taxon>
        <taxon>Arthropoda</taxon>
        <taxon>Hexapoda</taxon>
        <taxon>Insecta</taxon>
        <taxon>Pterygota</taxon>
        <taxon>Neoptera</taxon>
        <taxon>Endopterygota</taxon>
        <taxon>Diptera</taxon>
        <taxon>Brachycera</taxon>
        <taxon>Muscomorpha</taxon>
        <taxon>Ephydroidea</taxon>
        <taxon>Drosophilidae</taxon>
        <taxon>Drosophila</taxon>
    </lineage>
</organism>
<name>B4M1K7_DROVI</name>
<feature type="compositionally biased region" description="Basic and acidic residues" evidence="7">
    <location>
        <begin position="160"/>
        <end position="181"/>
    </location>
</feature>
<dbReference type="InterPro" id="IPR021644">
    <property type="entry name" value="CAF-1_p150_acidic"/>
</dbReference>
<gene>
    <name evidence="11" type="primary">Dvir\GJ19324</name>
    <name evidence="11" type="ORF">Dvir_GJ19324</name>
</gene>
<evidence type="ECO:0000256" key="7">
    <source>
        <dbReference type="SAM" id="MobiDB-lite"/>
    </source>
</evidence>
<keyword evidence="3" id="KW-0227">DNA damage</keyword>
<dbReference type="PhylomeDB" id="B4M1K7"/>
<protein>
    <submittedName>
        <fullName evidence="11">Uncharacterized protein, isoform A</fullName>
    </submittedName>
</protein>
<dbReference type="GO" id="GO:0005634">
    <property type="term" value="C:nucleus"/>
    <property type="evidence" value="ECO:0007669"/>
    <property type="project" value="UniProtKB-SubCell"/>
</dbReference>
<feature type="compositionally biased region" description="Low complexity" evidence="7">
    <location>
        <begin position="1021"/>
        <end position="1042"/>
    </location>
</feature>
<feature type="compositionally biased region" description="Acidic residues" evidence="7">
    <location>
        <begin position="748"/>
        <end position="757"/>
    </location>
</feature>
<dbReference type="HOGENOM" id="CLU_275604_0_0_1"/>
<feature type="region of interest" description="Disordered" evidence="7">
    <location>
        <begin position="724"/>
        <end position="763"/>
    </location>
</feature>
<dbReference type="CDD" id="cd22265">
    <property type="entry name" value="UDM1_RNF168"/>
    <property type="match status" value="1"/>
</dbReference>
<dbReference type="PANTHER" id="PTHR15272">
    <property type="entry name" value="CHROMATIN ASSEMBLY FACTOR 1 SUBUNIT A CAF-1 SUBUNIT A"/>
    <property type="match status" value="1"/>
</dbReference>
<feature type="compositionally biased region" description="Basic and acidic residues" evidence="7">
    <location>
        <begin position="410"/>
        <end position="516"/>
    </location>
</feature>
<feature type="compositionally biased region" description="Low complexity" evidence="7">
    <location>
        <begin position="383"/>
        <end position="392"/>
    </location>
</feature>
<dbReference type="GO" id="GO:0033186">
    <property type="term" value="C:CAF-1 complex"/>
    <property type="evidence" value="ECO:0007669"/>
    <property type="project" value="TreeGrafter"/>
</dbReference>
<feature type="compositionally biased region" description="Basic and acidic residues" evidence="7">
    <location>
        <begin position="305"/>
        <end position="322"/>
    </location>
</feature>
<dbReference type="Proteomes" id="UP000008792">
    <property type="component" value="Unassembled WGS sequence"/>
</dbReference>
<evidence type="ECO:0000313" key="11">
    <source>
        <dbReference type="EMBL" id="EDW65561.1"/>
    </source>
</evidence>
<feature type="compositionally biased region" description="Basic and acidic residues" evidence="7">
    <location>
        <begin position="636"/>
        <end position="647"/>
    </location>
</feature>
<dbReference type="OMA" id="RAKYLHF"/>
<feature type="domain" description="Chromatin assembly factor 1 subunit A dimerization" evidence="9">
    <location>
        <begin position="682"/>
        <end position="753"/>
    </location>
</feature>
<evidence type="ECO:0000313" key="12">
    <source>
        <dbReference type="Proteomes" id="UP000008792"/>
    </source>
</evidence>
<feature type="compositionally biased region" description="Polar residues" evidence="7">
    <location>
        <begin position="8"/>
        <end position="21"/>
    </location>
</feature>
<dbReference type="PANTHER" id="PTHR15272:SF0">
    <property type="entry name" value="CHROMATIN ASSEMBLY FACTOR 1 SUBUNIT A"/>
    <property type="match status" value="1"/>
</dbReference>
<keyword evidence="12" id="KW-1185">Reference proteome</keyword>
<keyword evidence="2" id="KW-0235">DNA replication</keyword>